<reference evidence="1" key="2">
    <citation type="journal article" date="2015" name="Fish Shellfish Immunol.">
        <title>Early steps in the European eel (Anguilla anguilla)-Vibrio vulnificus interaction in the gills: Role of the RtxA13 toxin.</title>
        <authorList>
            <person name="Callol A."/>
            <person name="Pajuelo D."/>
            <person name="Ebbesson L."/>
            <person name="Teles M."/>
            <person name="MacKenzie S."/>
            <person name="Amaro C."/>
        </authorList>
    </citation>
    <scope>NUCLEOTIDE SEQUENCE</scope>
</reference>
<organism evidence="1">
    <name type="scientific">Anguilla anguilla</name>
    <name type="common">European freshwater eel</name>
    <name type="synonym">Muraena anguilla</name>
    <dbReference type="NCBI Taxonomy" id="7936"/>
    <lineage>
        <taxon>Eukaryota</taxon>
        <taxon>Metazoa</taxon>
        <taxon>Chordata</taxon>
        <taxon>Craniata</taxon>
        <taxon>Vertebrata</taxon>
        <taxon>Euteleostomi</taxon>
        <taxon>Actinopterygii</taxon>
        <taxon>Neopterygii</taxon>
        <taxon>Teleostei</taxon>
        <taxon>Anguilliformes</taxon>
        <taxon>Anguillidae</taxon>
        <taxon>Anguilla</taxon>
    </lineage>
</organism>
<sequence length="48" mass="5768">MHITSTILPQQYVENRLCKNCFPQIFFGIHEMYRKDVVWVILVPKSPF</sequence>
<dbReference type="EMBL" id="GBXM01088927">
    <property type="protein sequence ID" value="JAH19650.1"/>
    <property type="molecule type" value="Transcribed_RNA"/>
</dbReference>
<evidence type="ECO:0000313" key="1">
    <source>
        <dbReference type="EMBL" id="JAH30098.1"/>
    </source>
</evidence>
<proteinExistence type="predicted"/>
<dbReference type="EMBL" id="GBXM01078479">
    <property type="protein sequence ID" value="JAH30098.1"/>
    <property type="molecule type" value="Transcribed_RNA"/>
</dbReference>
<name>A0A0E9RP02_ANGAN</name>
<protein>
    <submittedName>
        <fullName evidence="1">Uncharacterized protein</fullName>
    </submittedName>
</protein>
<accession>A0A0E9RP02</accession>
<dbReference type="AlphaFoldDB" id="A0A0E9RP02"/>
<reference evidence="1" key="1">
    <citation type="submission" date="2014-11" db="EMBL/GenBank/DDBJ databases">
        <authorList>
            <person name="Amaro Gonzalez C."/>
        </authorList>
    </citation>
    <scope>NUCLEOTIDE SEQUENCE</scope>
</reference>